<feature type="domain" description="F5/8 type C" evidence="7">
    <location>
        <begin position="318"/>
        <end position="461"/>
    </location>
</feature>
<evidence type="ECO:0000313" key="8">
    <source>
        <dbReference type="EMBL" id="AIE85760.1"/>
    </source>
</evidence>
<dbReference type="SUPFAM" id="SSF51445">
    <property type="entry name" value="(Trans)glycosidases"/>
    <property type="match status" value="1"/>
</dbReference>
<name>A0A068NSK9_FIMGI</name>
<dbReference type="EMBL" id="CP007139">
    <property type="protein sequence ID" value="AIE85760.1"/>
    <property type="molecule type" value="Genomic_DNA"/>
</dbReference>
<dbReference type="AlphaFoldDB" id="A0A068NSK9"/>
<dbReference type="InterPro" id="IPR057739">
    <property type="entry name" value="Glyco_hydro_29_N"/>
</dbReference>
<evidence type="ECO:0000256" key="5">
    <source>
        <dbReference type="ARBA" id="ARBA00022801"/>
    </source>
</evidence>
<protein>
    <recommendedName>
        <fullName evidence="3">alpha-L-fucosidase</fullName>
        <ecNumber evidence="3">3.2.1.51</ecNumber>
    </recommendedName>
</protein>
<dbReference type="PANTHER" id="PTHR10030">
    <property type="entry name" value="ALPHA-L-FUCOSIDASE"/>
    <property type="match status" value="1"/>
</dbReference>
<evidence type="ECO:0000256" key="3">
    <source>
        <dbReference type="ARBA" id="ARBA00012662"/>
    </source>
</evidence>
<dbReference type="InterPro" id="IPR017853">
    <property type="entry name" value="GH"/>
</dbReference>
<keyword evidence="6" id="KW-0326">Glycosidase</keyword>
<evidence type="ECO:0000313" key="9">
    <source>
        <dbReference type="Proteomes" id="UP000027982"/>
    </source>
</evidence>
<dbReference type="Gene3D" id="3.20.20.80">
    <property type="entry name" value="Glycosidases"/>
    <property type="match status" value="1"/>
</dbReference>
<dbReference type="InterPro" id="IPR000933">
    <property type="entry name" value="Glyco_hydro_29"/>
</dbReference>
<dbReference type="SUPFAM" id="SSF49785">
    <property type="entry name" value="Galactose-binding domain-like"/>
    <property type="match status" value="1"/>
</dbReference>
<dbReference type="eggNOG" id="COG3669">
    <property type="taxonomic scope" value="Bacteria"/>
</dbReference>
<dbReference type="InterPro" id="IPR000421">
    <property type="entry name" value="FA58C"/>
</dbReference>
<dbReference type="InterPro" id="IPR016286">
    <property type="entry name" value="FUC_metazoa-typ"/>
</dbReference>
<dbReference type="GO" id="GO:0016139">
    <property type="term" value="P:glycoside catabolic process"/>
    <property type="evidence" value="ECO:0007669"/>
    <property type="project" value="TreeGrafter"/>
</dbReference>
<dbReference type="GO" id="GO:0006004">
    <property type="term" value="P:fucose metabolic process"/>
    <property type="evidence" value="ECO:0007669"/>
    <property type="project" value="InterPro"/>
</dbReference>
<dbReference type="PRINTS" id="PR00741">
    <property type="entry name" value="GLHYDRLASE29"/>
</dbReference>
<dbReference type="KEGG" id="fgi:OP10G_2392"/>
<dbReference type="InterPro" id="IPR008979">
    <property type="entry name" value="Galactose-bd-like_sf"/>
</dbReference>
<sequence length="464" mass="51594">MLPLIALLAMSASTNPPAPLAPIPAPRQLAWHKLETYAFVHFGPNTFTGEEWGHGNEHESVFDPKHLDCRQWVHTFKKAGLAGVMITAKHHDGFCLWPSKFSTHTVAQSHWKNGKGDVLKELSKACKAEGLKFGVYLSPWDRNHPTYGTPAYNDTFKHMLREVLTNYGDVFEVWFDGANGEGPNGKRQVYDWPGFIQVVRECQPNAVIFSDAGPDIRWVGNEEGHSAPTCWATIDRDRYVPGTPLSAELTEGKRDGTHWVPAECDVSIRPGWFHRDSEDAKVKSPEKLLEIWEESVGQNGNLILNVPPNHEGLISHPDVEALLGWKNLRDVIYGHDLAKGAKAKADASRDGFDAQGIVDGKEATYWAAPDNVTKAAIVFDLPRSATFDRVELDEQIALGQRIAQFRIEAEAGGVWKTIGEGTTVGHRRIVRVPVTTANRIRISILDSRACPTLSRFALYNSAQR</sequence>
<reference evidence="8 9" key="1">
    <citation type="journal article" date="2014" name="PLoS ONE">
        <title>The first complete genome sequence of the class fimbriimonadia in the phylum armatimonadetes.</title>
        <authorList>
            <person name="Hu Z.Y."/>
            <person name="Wang Y.Z."/>
            <person name="Im W.T."/>
            <person name="Wang S.Y."/>
            <person name="Zhao G.P."/>
            <person name="Zheng H.J."/>
            <person name="Quan Z.X."/>
        </authorList>
    </citation>
    <scope>NUCLEOTIDE SEQUENCE [LARGE SCALE GENOMIC DNA]</scope>
    <source>
        <strain evidence="8">Gsoil 348</strain>
    </source>
</reference>
<dbReference type="SMR" id="A0A068NSK9"/>
<dbReference type="GO" id="GO:0005764">
    <property type="term" value="C:lysosome"/>
    <property type="evidence" value="ECO:0007669"/>
    <property type="project" value="TreeGrafter"/>
</dbReference>
<evidence type="ECO:0000256" key="1">
    <source>
        <dbReference type="ARBA" id="ARBA00004071"/>
    </source>
</evidence>
<dbReference type="Gene3D" id="2.60.120.260">
    <property type="entry name" value="Galactose-binding domain-like"/>
    <property type="match status" value="1"/>
</dbReference>
<accession>A0A068NSK9</accession>
<keyword evidence="5" id="KW-0378">Hydrolase</keyword>
<keyword evidence="4" id="KW-0732">Signal</keyword>
<evidence type="ECO:0000256" key="4">
    <source>
        <dbReference type="ARBA" id="ARBA00022729"/>
    </source>
</evidence>
<dbReference type="HOGENOM" id="CLU_002934_7_1_0"/>
<evidence type="ECO:0000256" key="2">
    <source>
        <dbReference type="ARBA" id="ARBA00007951"/>
    </source>
</evidence>
<dbReference type="Pfam" id="PF01120">
    <property type="entry name" value="Alpha_L_fucos"/>
    <property type="match status" value="1"/>
</dbReference>
<dbReference type="SMART" id="SM00812">
    <property type="entry name" value="Alpha_L_fucos"/>
    <property type="match status" value="1"/>
</dbReference>
<dbReference type="PROSITE" id="PS50022">
    <property type="entry name" value="FA58C_3"/>
    <property type="match status" value="1"/>
</dbReference>
<dbReference type="Proteomes" id="UP000027982">
    <property type="component" value="Chromosome"/>
</dbReference>
<evidence type="ECO:0000259" key="7">
    <source>
        <dbReference type="PROSITE" id="PS50022"/>
    </source>
</evidence>
<dbReference type="RefSeq" id="WP_025225681.1">
    <property type="nucleotide sequence ID" value="NZ_CP007139.1"/>
</dbReference>
<comment type="function">
    <text evidence="1">Alpha-L-fucosidase is responsible for hydrolyzing the alpha-1,6-linked fucose joined to the reducing-end N-acetylglucosamine of the carbohydrate moieties of glycoproteins.</text>
</comment>
<dbReference type="OrthoDB" id="8730647at2"/>
<keyword evidence="9" id="KW-1185">Reference proteome</keyword>
<evidence type="ECO:0000256" key="6">
    <source>
        <dbReference type="ARBA" id="ARBA00023295"/>
    </source>
</evidence>
<comment type="similarity">
    <text evidence="2">Belongs to the glycosyl hydrolase 29 family.</text>
</comment>
<gene>
    <name evidence="8" type="ORF">OP10G_2392</name>
</gene>
<dbReference type="PANTHER" id="PTHR10030:SF37">
    <property type="entry name" value="ALPHA-L-FUCOSIDASE-RELATED"/>
    <property type="match status" value="1"/>
</dbReference>
<dbReference type="STRING" id="661478.OP10G_2392"/>
<dbReference type="GO" id="GO:0004560">
    <property type="term" value="F:alpha-L-fucosidase activity"/>
    <property type="evidence" value="ECO:0007669"/>
    <property type="project" value="InterPro"/>
</dbReference>
<organism evidence="8 9">
    <name type="scientific">Fimbriimonas ginsengisoli Gsoil 348</name>
    <dbReference type="NCBI Taxonomy" id="661478"/>
    <lineage>
        <taxon>Bacteria</taxon>
        <taxon>Bacillati</taxon>
        <taxon>Armatimonadota</taxon>
        <taxon>Fimbriimonadia</taxon>
        <taxon>Fimbriimonadales</taxon>
        <taxon>Fimbriimonadaceae</taxon>
        <taxon>Fimbriimonas</taxon>
    </lineage>
</organism>
<dbReference type="Pfam" id="PF00754">
    <property type="entry name" value="F5_F8_type_C"/>
    <property type="match status" value="1"/>
</dbReference>
<dbReference type="FunFam" id="3.20.20.80:FF:000052">
    <property type="entry name" value="Putative alpha-L-fucosidase 1"/>
    <property type="match status" value="1"/>
</dbReference>
<dbReference type="EC" id="3.2.1.51" evidence="3"/>
<proteinExistence type="inferred from homology"/>